<name>A0A2P2PRA8_RHIMU</name>
<sequence length="68" mass="7763">MMCMSTVTLQVQICFRSGLKIWCTFSVFAHARSYAQVGQGQESFGKPFQMLHHSLVKLMSLLSSKTYR</sequence>
<dbReference type="AlphaFoldDB" id="A0A2P2PRA8"/>
<accession>A0A2P2PRA8</accession>
<proteinExistence type="predicted"/>
<evidence type="ECO:0000313" key="1">
    <source>
        <dbReference type="EMBL" id="MBX57252.1"/>
    </source>
</evidence>
<organism evidence="1">
    <name type="scientific">Rhizophora mucronata</name>
    <name type="common">Asiatic mangrove</name>
    <dbReference type="NCBI Taxonomy" id="61149"/>
    <lineage>
        <taxon>Eukaryota</taxon>
        <taxon>Viridiplantae</taxon>
        <taxon>Streptophyta</taxon>
        <taxon>Embryophyta</taxon>
        <taxon>Tracheophyta</taxon>
        <taxon>Spermatophyta</taxon>
        <taxon>Magnoliopsida</taxon>
        <taxon>eudicotyledons</taxon>
        <taxon>Gunneridae</taxon>
        <taxon>Pentapetalae</taxon>
        <taxon>rosids</taxon>
        <taxon>fabids</taxon>
        <taxon>Malpighiales</taxon>
        <taxon>Rhizophoraceae</taxon>
        <taxon>Rhizophora</taxon>
    </lineage>
</organism>
<dbReference type="EMBL" id="GGEC01076768">
    <property type="protein sequence ID" value="MBX57252.1"/>
    <property type="molecule type" value="Transcribed_RNA"/>
</dbReference>
<protein>
    <submittedName>
        <fullName evidence="1">Uncharacterized protein</fullName>
    </submittedName>
</protein>
<reference evidence="1" key="1">
    <citation type="submission" date="2018-02" db="EMBL/GenBank/DDBJ databases">
        <title>Rhizophora mucronata_Transcriptome.</title>
        <authorList>
            <person name="Meera S.P."/>
            <person name="Sreeshan A."/>
            <person name="Augustine A."/>
        </authorList>
    </citation>
    <scope>NUCLEOTIDE SEQUENCE</scope>
    <source>
        <tissue evidence="1">Leaf</tissue>
    </source>
</reference>